<name>A0A7C9N4S2_9BACT</name>
<dbReference type="OrthoDB" id="5445316at2"/>
<accession>A0A7C9N4S2</accession>
<sequence>MNDELRRLSLRLLERKPPSGPVVSPVALTPGALPDVIAALAEHRLPPEPAVLASLCLKYFYAYVHADSLETEVTLDALTRLAGQFVRRRGGTALLDGQDALRRFLLHHGFALQMLIDLPKTVHLLLALLALPVPCRDRFLGLDLGAGTGILLLGQYLLARRAGIAAPVLFGYEFQPQVATRADGLLAALGIGRVRQADATQGATYATLPDGPVACVTNETLPSAGRRLYKEPFPAINAALFAALGPRLASTAFLPQAVWASDRAGRTWLRLAPENAFAGNTVGPGKPVSLAFMREVELAGERIPVDRVGQALAWLVAAPWRESLCRRW</sequence>
<evidence type="ECO:0000313" key="2">
    <source>
        <dbReference type="Proteomes" id="UP000482487"/>
    </source>
</evidence>
<dbReference type="SUPFAM" id="SSF53335">
    <property type="entry name" value="S-adenosyl-L-methionine-dependent methyltransferases"/>
    <property type="match status" value="1"/>
</dbReference>
<dbReference type="RefSeq" id="WP_160959450.1">
    <property type="nucleotide sequence ID" value="NZ_WVUD01000006.1"/>
</dbReference>
<gene>
    <name evidence="1" type="ORF">GTA51_05830</name>
</gene>
<dbReference type="EMBL" id="WVUD01000006">
    <property type="protein sequence ID" value="MYL82655.1"/>
    <property type="molecule type" value="Genomic_DNA"/>
</dbReference>
<dbReference type="AlphaFoldDB" id="A0A7C9N4S2"/>
<evidence type="ECO:0000313" key="1">
    <source>
        <dbReference type="EMBL" id="MYL82655.1"/>
    </source>
</evidence>
<dbReference type="InterPro" id="IPR029063">
    <property type="entry name" value="SAM-dependent_MTases_sf"/>
</dbReference>
<protein>
    <submittedName>
        <fullName evidence="1">Uncharacterized protein</fullName>
    </submittedName>
</protein>
<dbReference type="Proteomes" id="UP000482487">
    <property type="component" value="Unassembled WGS sequence"/>
</dbReference>
<comment type="caution">
    <text evidence="1">The sequence shown here is derived from an EMBL/GenBank/DDBJ whole genome shotgun (WGS) entry which is preliminary data.</text>
</comment>
<proteinExistence type="predicted"/>
<organism evidence="1 2">
    <name type="scientific">Solidesulfovibrio aerotolerans</name>
    <dbReference type="NCBI Taxonomy" id="295255"/>
    <lineage>
        <taxon>Bacteria</taxon>
        <taxon>Pseudomonadati</taxon>
        <taxon>Thermodesulfobacteriota</taxon>
        <taxon>Desulfovibrionia</taxon>
        <taxon>Desulfovibrionales</taxon>
        <taxon>Desulfovibrionaceae</taxon>
        <taxon>Solidesulfovibrio</taxon>
    </lineage>
</organism>
<reference evidence="1 2" key="1">
    <citation type="submission" date="2020-01" db="EMBL/GenBank/DDBJ databases">
        <title>Genome sequence of Desulfovibrio aerotolerans DSM 16695(T).</title>
        <authorList>
            <person name="Karnachuk O."/>
            <person name="Avakyan M."/>
            <person name="Mardanov A."/>
            <person name="Kadnikov V."/>
            <person name="Ravin N."/>
        </authorList>
    </citation>
    <scope>NUCLEOTIDE SEQUENCE [LARGE SCALE GENOMIC DNA]</scope>
    <source>
        <strain evidence="1 2">DSM 16695</strain>
    </source>
</reference>
<keyword evidence="2" id="KW-1185">Reference proteome</keyword>